<proteinExistence type="predicted"/>
<feature type="compositionally biased region" description="Basic and acidic residues" evidence="1">
    <location>
        <begin position="398"/>
        <end position="418"/>
    </location>
</feature>
<dbReference type="EMBL" id="CAXKWB010002024">
    <property type="protein sequence ID" value="CAL4066039.1"/>
    <property type="molecule type" value="Genomic_DNA"/>
</dbReference>
<evidence type="ECO:0000256" key="1">
    <source>
        <dbReference type="SAM" id="MobiDB-lite"/>
    </source>
</evidence>
<feature type="compositionally biased region" description="Basic and acidic residues" evidence="1">
    <location>
        <begin position="536"/>
        <end position="546"/>
    </location>
</feature>
<dbReference type="AlphaFoldDB" id="A0AAV2PVQ5"/>
<feature type="region of interest" description="Disordered" evidence="1">
    <location>
        <begin position="346"/>
        <end position="372"/>
    </location>
</feature>
<feature type="compositionally biased region" description="Basic and acidic residues" evidence="1">
    <location>
        <begin position="358"/>
        <end position="372"/>
    </location>
</feature>
<feature type="compositionally biased region" description="Basic and acidic residues" evidence="1">
    <location>
        <begin position="601"/>
        <end position="613"/>
    </location>
</feature>
<comment type="caution">
    <text evidence="2">The sequence shown here is derived from an EMBL/GenBank/DDBJ whole genome shotgun (WGS) entry which is preliminary data.</text>
</comment>
<keyword evidence="3" id="KW-1185">Reference proteome</keyword>
<feature type="region of interest" description="Disordered" evidence="1">
    <location>
        <begin position="76"/>
        <end position="128"/>
    </location>
</feature>
<feature type="region of interest" description="Disordered" evidence="1">
    <location>
        <begin position="167"/>
        <end position="323"/>
    </location>
</feature>
<name>A0AAV2PVQ5_MEGNR</name>
<feature type="region of interest" description="Disordered" evidence="1">
    <location>
        <begin position="1"/>
        <end position="41"/>
    </location>
</feature>
<feature type="region of interest" description="Disordered" evidence="1">
    <location>
        <begin position="451"/>
        <end position="488"/>
    </location>
</feature>
<feature type="compositionally biased region" description="Acidic residues" evidence="1">
    <location>
        <begin position="217"/>
        <end position="228"/>
    </location>
</feature>
<dbReference type="Proteomes" id="UP001497623">
    <property type="component" value="Unassembled WGS sequence"/>
</dbReference>
<organism evidence="2 3">
    <name type="scientific">Meganyctiphanes norvegica</name>
    <name type="common">Northern krill</name>
    <name type="synonym">Thysanopoda norvegica</name>
    <dbReference type="NCBI Taxonomy" id="48144"/>
    <lineage>
        <taxon>Eukaryota</taxon>
        <taxon>Metazoa</taxon>
        <taxon>Ecdysozoa</taxon>
        <taxon>Arthropoda</taxon>
        <taxon>Crustacea</taxon>
        <taxon>Multicrustacea</taxon>
        <taxon>Malacostraca</taxon>
        <taxon>Eumalacostraca</taxon>
        <taxon>Eucarida</taxon>
        <taxon>Euphausiacea</taxon>
        <taxon>Euphausiidae</taxon>
        <taxon>Meganyctiphanes</taxon>
    </lineage>
</organism>
<feature type="compositionally biased region" description="Pro residues" evidence="1">
    <location>
        <begin position="454"/>
        <end position="468"/>
    </location>
</feature>
<evidence type="ECO:0000313" key="3">
    <source>
        <dbReference type="Proteomes" id="UP001497623"/>
    </source>
</evidence>
<feature type="non-terminal residue" evidence="2">
    <location>
        <position position="662"/>
    </location>
</feature>
<feature type="compositionally biased region" description="Low complexity" evidence="1">
    <location>
        <begin position="85"/>
        <end position="108"/>
    </location>
</feature>
<protein>
    <submittedName>
        <fullName evidence="2">Uncharacterized protein</fullName>
    </submittedName>
</protein>
<feature type="region of interest" description="Disordered" evidence="1">
    <location>
        <begin position="535"/>
        <end position="558"/>
    </location>
</feature>
<feature type="region of interest" description="Disordered" evidence="1">
    <location>
        <begin position="580"/>
        <end position="662"/>
    </location>
</feature>
<evidence type="ECO:0000313" key="2">
    <source>
        <dbReference type="EMBL" id="CAL4066039.1"/>
    </source>
</evidence>
<feature type="compositionally biased region" description="Polar residues" evidence="1">
    <location>
        <begin position="653"/>
        <end position="662"/>
    </location>
</feature>
<feature type="region of interest" description="Disordered" evidence="1">
    <location>
        <begin position="398"/>
        <end position="427"/>
    </location>
</feature>
<reference evidence="2 3" key="1">
    <citation type="submission" date="2024-05" db="EMBL/GenBank/DDBJ databases">
        <authorList>
            <person name="Wallberg A."/>
        </authorList>
    </citation>
    <scope>NUCLEOTIDE SEQUENCE [LARGE SCALE GENOMIC DNA]</scope>
</reference>
<accession>A0AAV2PVQ5</accession>
<gene>
    <name evidence="2" type="ORF">MNOR_LOCUS5286</name>
</gene>
<sequence length="662" mass="72309">MRDHHTPTSGHHTHAPHPHDQADPHPSTTQQLERSDSYCLSRGGKLVSSKSWEEHPPTENIFFNMHALDGRSREGLAVGQQVRPSSGGTSSDTGGDTNSASSSSSSSDESSEEEYNVATPSRAAPRHMGHANPYVQEVYQANNNKTLDDSDAIPGVFVLKCHGEAEGAGVKQRQPGDGHPHPSGLLDAYHEEEHDPAHGDLTPNTSHDMAHATNSDTDSDCDTDETETESTVRARMPEVLGVEDPGGGGSQEGDHNDTLSTLSGDLSFDDRDVSSPVRDLAVDGPHTQVSALRRGMVEPDEGIPRPPPEGEHGSGSGPSEPGVSAGIFCITGYAKGGVPVSLTSISPDTVENCVPGRTSERRRQEDEDKRRSEEIYEMHRAEASHREILQRMEREAQEIREEEEQVRRDEVEAEEGKRGGGMAAQHTTHFPPNYLSGHSRVAHLRGTWDLTQTPPTPDHAPTPTPAPRPAGAMTRSPRKAMQAPTSHPHTNTILHQQDYVQSANLTRNENPQRETTSYKGSSNSLALVSRDAQFTHARDSGRRSPLREVAAWQPPGPPMDTMDMLASFVREDLASGRRSVDSLVPMSMRDVPQQQEYGVRSMDRSPCRRETPRRTGRSSVDNLWSQQQRRGSGGLSGAIDDVRPSPRGHHAPQTPTRTPHQY</sequence>
<feature type="compositionally biased region" description="Basic and acidic residues" evidence="1">
    <location>
        <begin position="188"/>
        <end position="198"/>
    </location>
</feature>